<accession>A0ABS0YJZ3</accession>
<protein>
    <submittedName>
        <fullName evidence="2">Uncharacterized protein</fullName>
    </submittedName>
</protein>
<evidence type="ECO:0000313" key="2">
    <source>
        <dbReference type="EMBL" id="MBJ6752444.1"/>
    </source>
</evidence>
<keyword evidence="1" id="KW-0732">Signal</keyword>
<organism evidence="2 3">
    <name type="scientific">Geomonas anaerohicana</name>
    <dbReference type="NCBI Taxonomy" id="2798583"/>
    <lineage>
        <taxon>Bacteria</taxon>
        <taxon>Pseudomonadati</taxon>
        <taxon>Thermodesulfobacteriota</taxon>
        <taxon>Desulfuromonadia</taxon>
        <taxon>Geobacterales</taxon>
        <taxon>Geobacteraceae</taxon>
        <taxon>Geomonas</taxon>
    </lineage>
</organism>
<dbReference type="Proteomes" id="UP000614714">
    <property type="component" value="Unassembled WGS sequence"/>
</dbReference>
<gene>
    <name evidence="2" type="ORF">JFN91_19690</name>
</gene>
<evidence type="ECO:0000313" key="3">
    <source>
        <dbReference type="Proteomes" id="UP000614714"/>
    </source>
</evidence>
<feature type="signal peptide" evidence="1">
    <location>
        <begin position="1"/>
        <end position="29"/>
    </location>
</feature>
<feature type="chain" id="PRO_5047171283" evidence="1">
    <location>
        <begin position="30"/>
        <end position="183"/>
    </location>
</feature>
<comment type="caution">
    <text evidence="2">The sequence shown here is derived from an EMBL/GenBank/DDBJ whole genome shotgun (WGS) entry which is preliminary data.</text>
</comment>
<dbReference type="RefSeq" id="WP_199390852.1">
    <property type="nucleotide sequence ID" value="NZ_JAEMHL010000015.1"/>
</dbReference>
<keyword evidence="3" id="KW-1185">Reference proteome</keyword>
<name>A0ABS0YJZ3_9BACT</name>
<sequence>MDHGIALRWKLAVVVTGLVSLLAAPALFAAEAQPPAAAPPPQEAPTEQASDLGLELRLQTVKKDLLVMLNFAEHFIASGETKTAAQLQAPLDDYLRRHADYLVVQAVDGSNIEMTQLSAEIALVKTRLLIVLNYRDDAGSVLTEMKRLYAPYQKMSVQIQGKTTTLDEAIRQLDTDLARIAKK</sequence>
<evidence type="ECO:0000256" key="1">
    <source>
        <dbReference type="SAM" id="SignalP"/>
    </source>
</evidence>
<reference evidence="2 3" key="1">
    <citation type="submission" date="2020-12" db="EMBL/GenBank/DDBJ databases">
        <title>Geomonas sp. Red421, isolated from paddy soil.</title>
        <authorList>
            <person name="Xu Z."/>
            <person name="Zhang Z."/>
            <person name="Masuda Y."/>
            <person name="Itoh H."/>
            <person name="Senoo K."/>
        </authorList>
    </citation>
    <scope>NUCLEOTIDE SEQUENCE [LARGE SCALE GENOMIC DNA]</scope>
    <source>
        <strain evidence="2 3">Red421</strain>
    </source>
</reference>
<proteinExistence type="predicted"/>
<dbReference type="EMBL" id="JAEMHL010000015">
    <property type="protein sequence ID" value="MBJ6752444.1"/>
    <property type="molecule type" value="Genomic_DNA"/>
</dbReference>